<comment type="caution">
    <text evidence="3">The sequence shown here is derived from an EMBL/GenBank/DDBJ whole genome shotgun (WGS) entry which is preliminary data.</text>
</comment>
<feature type="domain" description="DUF7774" evidence="2">
    <location>
        <begin position="141"/>
        <end position="236"/>
    </location>
</feature>
<organism evidence="3 4">
    <name type="scientific">Ancylostoma ceylanicum</name>
    <dbReference type="NCBI Taxonomy" id="53326"/>
    <lineage>
        <taxon>Eukaryota</taxon>
        <taxon>Metazoa</taxon>
        <taxon>Ecdysozoa</taxon>
        <taxon>Nematoda</taxon>
        <taxon>Chromadorea</taxon>
        <taxon>Rhabditida</taxon>
        <taxon>Rhabditina</taxon>
        <taxon>Rhabditomorpha</taxon>
        <taxon>Strongyloidea</taxon>
        <taxon>Ancylostomatidae</taxon>
        <taxon>Ancylostomatinae</taxon>
        <taxon>Ancylostoma</taxon>
    </lineage>
</organism>
<dbReference type="Proteomes" id="UP000024635">
    <property type="component" value="Unassembled WGS sequence"/>
</dbReference>
<dbReference type="OrthoDB" id="5876090at2759"/>
<dbReference type="AlphaFoldDB" id="A0A016W7Y5"/>
<dbReference type="EMBL" id="JARK01000554">
    <property type="protein sequence ID" value="EYC35954.1"/>
    <property type="molecule type" value="Genomic_DNA"/>
</dbReference>
<keyword evidence="4" id="KW-1185">Reference proteome</keyword>
<evidence type="ECO:0000313" key="4">
    <source>
        <dbReference type="Proteomes" id="UP000024635"/>
    </source>
</evidence>
<name>A0A016W7Y5_9BILA</name>
<proteinExistence type="predicted"/>
<dbReference type="PANTHER" id="PTHR38630:SF1">
    <property type="entry name" value="DEK_C DOMAIN-CONTAINING PROTEIN-RELATED"/>
    <property type="match status" value="1"/>
</dbReference>
<sequence>MKSDNKAHFFPAALMDGGNELAVKDSRSRKRSSRSRRRTRVRHLFQEFGMLGRKTKGKPSLQDLYGNVFEIIPDTQTQFEPTCAPSAPAIVREAAHIFRWKDSREAANESRSMDFMRKEKEMLFGREHGSEADKAINKIQRNNDMKIASRILVQVRRSNLMENILNQEKNILIKQFFENGFQDPTQAIMETLNEAMEGCYNECMTRQGPHNMVFDDEMRNFLSDKEKAKRVLLDAILKFPEYVPLIWGGRQPAETLKDVIPTDLIVEDLADKSHGSNKQTPNYDKSSKSSEGSQYVSTYVNKQDEKTQARQQTSFDFMSADKQAERNQVKQQASFDFMSADRQARGNQQPGGAGSDSDDETSKSERSDGPNQQKQQILSFDKACRSIMTVIPVEKNVKKFGAFIEQRLPTIPTMHARKEGVQKASKESHERRNAGQVVLKNCNDSQTFVNKAGVEANASVAGKNASTEKAEQPVSNGLQRCRYEYPQTSPVQNESKSIPRPPAIVAIAAKVGMDEVNEKTAEERAMVVKGAWQSIGILSTIAITDITSSFWAHPREYGR</sequence>
<evidence type="ECO:0000313" key="3">
    <source>
        <dbReference type="EMBL" id="EYC35954.1"/>
    </source>
</evidence>
<feature type="region of interest" description="Disordered" evidence="1">
    <location>
        <begin position="342"/>
        <end position="375"/>
    </location>
</feature>
<protein>
    <recommendedName>
        <fullName evidence="2">DUF7774 domain-containing protein</fullName>
    </recommendedName>
</protein>
<feature type="region of interest" description="Disordered" evidence="1">
    <location>
        <begin position="271"/>
        <end position="295"/>
    </location>
</feature>
<accession>A0A016W7Y5</accession>
<evidence type="ECO:0000259" key="2">
    <source>
        <dbReference type="Pfam" id="PF24983"/>
    </source>
</evidence>
<gene>
    <name evidence="3" type="primary">Acey_s0954.g3198</name>
    <name evidence="3" type="ORF">Y032_0954g3198</name>
</gene>
<feature type="compositionally biased region" description="Polar residues" evidence="1">
    <location>
        <begin position="276"/>
        <end position="295"/>
    </location>
</feature>
<evidence type="ECO:0000256" key="1">
    <source>
        <dbReference type="SAM" id="MobiDB-lite"/>
    </source>
</evidence>
<dbReference type="PANTHER" id="PTHR38630">
    <property type="entry name" value="PROTEIN CBG12780"/>
    <property type="match status" value="1"/>
</dbReference>
<dbReference type="Pfam" id="PF24983">
    <property type="entry name" value="DUF7774"/>
    <property type="match status" value="1"/>
</dbReference>
<dbReference type="InterPro" id="IPR056676">
    <property type="entry name" value="DUF7774"/>
</dbReference>
<reference evidence="4" key="1">
    <citation type="journal article" date="2015" name="Nat. Genet.">
        <title>The genome and transcriptome of the zoonotic hookworm Ancylostoma ceylanicum identify infection-specific gene families.</title>
        <authorList>
            <person name="Schwarz E.M."/>
            <person name="Hu Y."/>
            <person name="Antoshechkin I."/>
            <person name="Miller M.M."/>
            <person name="Sternberg P.W."/>
            <person name="Aroian R.V."/>
        </authorList>
    </citation>
    <scope>NUCLEOTIDE SEQUENCE</scope>
    <source>
        <strain evidence="4">HY135</strain>
    </source>
</reference>